<dbReference type="AlphaFoldDB" id="A0A9W2ZWE6"/>
<accession>A0A9W2ZWE6</accession>
<dbReference type="GeneID" id="106058558"/>
<protein>
    <submittedName>
        <fullName evidence="3">Uncharacterized protein LOC106058558</fullName>
    </submittedName>
</protein>
<feature type="signal peptide" evidence="1">
    <location>
        <begin position="1"/>
        <end position="19"/>
    </location>
</feature>
<reference evidence="3" key="1">
    <citation type="submission" date="2025-08" db="UniProtKB">
        <authorList>
            <consortium name="RefSeq"/>
        </authorList>
    </citation>
    <scope>IDENTIFICATION</scope>
</reference>
<keyword evidence="2" id="KW-1185">Reference proteome</keyword>
<proteinExistence type="predicted"/>
<sequence>MNIFNVCFVFLCLMTSTIGLYMTDGTNLNDWPKPKPNPDTCRDSPGFQLYRNKNVQMCLKFNVFGSPVEFRKAKIYCSNYPNGNQILKRYSCGVYEPKNRLLVLDDCYEPGTLQQSCAFGAVYLKETVIDSRLEHLQFLLCLSLFDGVIYRTLHHSYSIGEAAVSPLSSKERSKLSQRGPVRSLGANLLLYVLSLRTHFYLIVRRA</sequence>
<name>A0A9W2ZWE6_BIOGL</name>
<dbReference type="RefSeq" id="XP_055879223.1">
    <property type="nucleotide sequence ID" value="XM_056023248.1"/>
</dbReference>
<evidence type="ECO:0000256" key="1">
    <source>
        <dbReference type="SAM" id="SignalP"/>
    </source>
</evidence>
<gene>
    <name evidence="3" type="primary">LOC106058558</name>
</gene>
<organism evidence="2 3">
    <name type="scientific">Biomphalaria glabrata</name>
    <name type="common">Bloodfluke planorb</name>
    <name type="synonym">Freshwater snail</name>
    <dbReference type="NCBI Taxonomy" id="6526"/>
    <lineage>
        <taxon>Eukaryota</taxon>
        <taxon>Metazoa</taxon>
        <taxon>Spiralia</taxon>
        <taxon>Lophotrochozoa</taxon>
        <taxon>Mollusca</taxon>
        <taxon>Gastropoda</taxon>
        <taxon>Heterobranchia</taxon>
        <taxon>Euthyneura</taxon>
        <taxon>Panpulmonata</taxon>
        <taxon>Hygrophila</taxon>
        <taxon>Lymnaeoidea</taxon>
        <taxon>Planorbidae</taxon>
        <taxon>Biomphalaria</taxon>
    </lineage>
</organism>
<evidence type="ECO:0000313" key="2">
    <source>
        <dbReference type="Proteomes" id="UP001165740"/>
    </source>
</evidence>
<keyword evidence="1" id="KW-0732">Signal</keyword>
<evidence type="ECO:0000313" key="3">
    <source>
        <dbReference type="RefSeq" id="XP_055879223.1"/>
    </source>
</evidence>
<dbReference type="Proteomes" id="UP001165740">
    <property type="component" value="Chromosome 3"/>
</dbReference>
<feature type="chain" id="PRO_5040745512" evidence="1">
    <location>
        <begin position="20"/>
        <end position="206"/>
    </location>
</feature>